<organism evidence="1 2">
    <name type="scientific">Claviceps humidiphila</name>
    <dbReference type="NCBI Taxonomy" id="1294629"/>
    <lineage>
        <taxon>Eukaryota</taxon>
        <taxon>Fungi</taxon>
        <taxon>Dikarya</taxon>
        <taxon>Ascomycota</taxon>
        <taxon>Pezizomycotina</taxon>
        <taxon>Sordariomycetes</taxon>
        <taxon>Hypocreomycetidae</taxon>
        <taxon>Hypocreales</taxon>
        <taxon>Clavicipitaceae</taxon>
        <taxon>Claviceps</taxon>
    </lineage>
</organism>
<evidence type="ECO:0000313" key="1">
    <source>
        <dbReference type="EMBL" id="KAG6118106.1"/>
    </source>
</evidence>
<dbReference type="AlphaFoldDB" id="A0A9P7Q433"/>
<sequence>MQKDLGYRLLQLSVPLTGLHTDAGRWLEKIKWAFQLANDGQDADPSTFIQATYRSAVIYMNSSENLRHIVRHADQGLATQTDLVIFQRFLTHRYCPTVVDIQPDYYPSVEFYQDEPLVAYHSRVLTTLHRAGGRDKPLSTTTK</sequence>
<gene>
    <name evidence="1" type="ORF">E4U13_000508</name>
</gene>
<dbReference type="Proteomes" id="UP000732380">
    <property type="component" value="Unassembled WGS sequence"/>
</dbReference>
<evidence type="ECO:0000313" key="2">
    <source>
        <dbReference type="Proteomes" id="UP000732380"/>
    </source>
</evidence>
<keyword evidence="2" id="KW-1185">Reference proteome</keyword>
<dbReference type="EMBL" id="SRQM01000113">
    <property type="protein sequence ID" value="KAG6118106.1"/>
    <property type="molecule type" value="Genomic_DNA"/>
</dbReference>
<accession>A0A9P7Q433</accession>
<protein>
    <submittedName>
        <fullName evidence="1">Uncharacterized protein</fullName>
    </submittedName>
</protein>
<comment type="caution">
    <text evidence="1">The sequence shown here is derived from an EMBL/GenBank/DDBJ whole genome shotgun (WGS) entry which is preliminary data.</text>
</comment>
<proteinExistence type="predicted"/>
<reference evidence="1 2" key="1">
    <citation type="journal article" date="2020" name="bioRxiv">
        <title>Whole genome comparisons of ergot fungi reveals the divergence and evolution of species within the genus Claviceps are the result of varying mechanisms driving genome evolution and host range expansion.</title>
        <authorList>
            <person name="Wyka S.A."/>
            <person name="Mondo S.J."/>
            <person name="Liu M."/>
            <person name="Dettman J."/>
            <person name="Nalam V."/>
            <person name="Broders K.D."/>
        </authorList>
    </citation>
    <scope>NUCLEOTIDE SEQUENCE [LARGE SCALE GENOMIC DNA]</scope>
    <source>
        <strain evidence="1 2">LM576</strain>
    </source>
</reference>
<name>A0A9P7Q433_9HYPO</name>